<reference evidence="2 3" key="1">
    <citation type="submission" date="2019-03" db="EMBL/GenBank/DDBJ databases">
        <title>Genomic Encyclopedia of Type Strains, Phase IV (KMG-IV): sequencing the most valuable type-strain genomes for metagenomic binning, comparative biology and taxonomic classification.</title>
        <authorList>
            <person name="Goeker M."/>
        </authorList>
    </citation>
    <scope>NUCLEOTIDE SEQUENCE [LARGE SCALE GENOMIC DNA]</scope>
    <source>
        <strain evidence="2 3">DSM 100556</strain>
    </source>
</reference>
<dbReference type="STRING" id="1469948.GCA_000732725_03006"/>
<dbReference type="RefSeq" id="WP_031391654.1">
    <property type="nucleotide sequence ID" value="NZ_JPNB01000002.1"/>
</dbReference>
<dbReference type="AlphaFoldDB" id="A0A4R1QKP9"/>
<feature type="transmembrane region" description="Helical" evidence="1">
    <location>
        <begin position="90"/>
        <end position="109"/>
    </location>
</feature>
<keyword evidence="1" id="KW-0812">Transmembrane</keyword>
<gene>
    <name evidence="2" type="ORF">EDD76_12118</name>
</gene>
<evidence type="ECO:0008006" key="4">
    <source>
        <dbReference type="Google" id="ProtNLM"/>
    </source>
</evidence>
<protein>
    <recommendedName>
        <fullName evidence="4">DUF3021 family protein</fullName>
    </recommendedName>
</protein>
<dbReference type="OrthoDB" id="1655781at2"/>
<proteinExistence type="predicted"/>
<dbReference type="EMBL" id="SLUO01000021">
    <property type="protein sequence ID" value="TCL54249.1"/>
    <property type="molecule type" value="Genomic_DNA"/>
</dbReference>
<sequence length="160" mass="18319">MEERNIINRLGFVSQTFIIFGVTILVTTGIGLLVGEKETGFSTLFRLGNQGIAYRTLLEFLLSSVCISAIEKIFYKESLFGKLSYLMRTVFMLICITALMVVFIIYFGWFPAYSWQGWIGFVLSFGICFGASTAVMVVKTRCESKVYEERLEEYKRRNKS</sequence>
<keyword evidence="3" id="KW-1185">Reference proteome</keyword>
<evidence type="ECO:0000256" key="1">
    <source>
        <dbReference type="SAM" id="Phobius"/>
    </source>
</evidence>
<feature type="transmembrane region" description="Helical" evidence="1">
    <location>
        <begin position="115"/>
        <end position="138"/>
    </location>
</feature>
<evidence type="ECO:0000313" key="3">
    <source>
        <dbReference type="Proteomes" id="UP000295718"/>
    </source>
</evidence>
<feature type="transmembrane region" description="Helical" evidence="1">
    <location>
        <begin position="52"/>
        <end position="70"/>
    </location>
</feature>
<keyword evidence="1" id="KW-1133">Transmembrane helix</keyword>
<accession>A0A4R1QKP9</accession>
<feature type="transmembrane region" description="Helical" evidence="1">
    <location>
        <begin position="12"/>
        <end position="32"/>
    </location>
</feature>
<name>A0A4R1QKP9_9FIRM</name>
<keyword evidence="1" id="KW-0472">Membrane</keyword>
<evidence type="ECO:0000313" key="2">
    <source>
        <dbReference type="EMBL" id="TCL54249.1"/>
    </source>
</evidence>
<comment type="caution">
    <text evidence="2">The sequence shown here is derived from an EMBL/GenBank/DDBJ whole genome shotgun (WGS) entry which is preliminary data.</text>
</comment>
<dbReference type="Proteomes" id="UP000295718">
    <property type="component" value="Unassembled WGS sequence"/>
</dbReference>
<organism evidence="2 3">
    <name type="scientific">Kineothrix alysoides</name>
    <dbReference type="NCBI Taxonomy" id="1469948"/>
    <lineage>
        <taxon>Bacteria</taxon>
        <taxon>Bacillati</taxon>
        <taxon>Bacillota</taxon>
        <taxon>Clostridia</taxon>
        <taxon>Lachnospirales</taxon>
        <taxon>Lachnospiraceae</taxon>
        <taxon>Kineothrix</taxon>
    </lineage>
</organism>